<accession>A0A0F5IUY2</accession>
<name>A0A0F5IUY2_9BACT</name>
<dbReference type="STRING" id="1203610.HMPREF1536_04428"/>
<dbReference type="Pfam" id="PF09924">
    <property type="entry name" value="LPG_synthase_C"/>
    <property type="match status" value="1"/>
</dbReference>
<comment type="caution">
    <text evidence="3">The sequence shown here is derived from an EMBL/GenBank/DDBJ whole genome shotgun (WGS) entry which is preliminary data.</text>
</comment>
<dbReference type="EMBL" id="AQHW01000025">
    <property type="protein sequence ID" value="KKB49364.1"/>
    <property type="molecule type" value="Genomic_DNA"/>
</dbReference>
<evidence type="ECO:0000313" key="4">
    <source>
        <dbReference type="Proteomes" id="UP000033035"/>
    </source>
</evidence>
<dbReference type="AlphaFoldDB" id="A0A0F5IUY2"/>
<dbReference type="InterPro" id="IPR016732">
    <property type="entry name" value="UCP018688"/>
</dbReference>
<organism evidence="3 4">
    <name type="scientific">Parabacteroides gordonii MS-1 = DSM 23371</name>
    <dbReference type="NCBI Taxonomy" id="1203610"/>
    <lineage>
        <taxon>Bacteria</taxon>
        <taxon>Pseudomonadati</taxon>
        <taxon>Bacteroidota</taxon>
        <taxon>Bacteroidia</taxon>
        <taxon>Bacteroidales</taxon>
        <taxon>Tannerellaceae</taxon>
        <taxon>Parabacteroides</taxon>
    </lineage>
</organism>
<sequence length="321" mass="37143">MMKIPFKPITIEDKETITSFTYPHNYRNCDYSFANICSWRFLYDTEFAIVDGFLLIRFLIEDKSRMVYMTPAGEGNLRHALELLEADSREHGHPLCMLGVTPDAKEMLEKALPGGFFYIPERDYFDYIYQREDLALLKGKKYQSKRNHINNFKKRYEYEYSPITPELIPQCLKLECTWYKANRTEDDAEDLNYERISMTYALNHFNELGLIGGALLVDGKVIAFTFGAPINHDTFGVHVEKADVDYEGAYTVINQEFASRLPEQFTYVNREEDLGIPGLRKAKLSYNPVILLEKNAAIKKTQNNKQDEQATSNRSVASLVQ</sequence>
<dbReference type="PANTHER" id="PTHR41373:SF1">
    <property type="entry name" value="PHOSPHATIDYLGLYCEROL LYSYLTRANSFERASE C-TERMINAL DOMAIN-CONTAINING PROTEIN"/>
    <property type="match status" value="1"/>
</dbReference>
<evidence type="ECO:0000313" key="3">
    <source>
        <dbReference type="EMBL" id="KKB49364.1"/>
    </source>
</evidence>
<proteinExistence type="predicted"/>
<dbReference type="InterPro" id="IPR024320">
    <property type="entry name" value="LPG_synthase_C"/>
</dbReference>
<dbReference type="HOGENOM" id="CLU_058411_0_0_10"/>
<dbReference type="Gene3D" id="3.40.630.30">
    <property type="match status" value="1"/>
</dbReference>
<protein>
    <recommendedName>
        <fullName evidence="2">Phosphatidylglycerol lysyltransferase C-terminal domain-containing protein</fullName>
    </recommendedName>
</protein>
<feature type="region of interest" description="Disordered" evidence="1">
    <location>
        <begin position="301"/>
        <end position="321"/>
    </location>
</feature>
<reference evidence="3 4" key="1">
    <citation type="submission" date="2013-04" db="EMBL/GenBank/DDBJ databases">
        <title>The Genome Sequence of Parabacteroides gordonii DSM 23371.</title>
        <authorList>
            <consortium name="The Broad Institute Genomics Platform"/>
            <person name="Earl A."/>
            <person name="Ward D."/>
            <person name="Feldgarden M."/>
            <person name="Gevers D."/>
            <person name="Martens E."/>
            <person name="Sakamoto M."/>
            <person name="Benno Y."/>
            <person name="Suzuki N."/>
            <person name="Matsunaga N."/>
            <person name="Koshihara K."/>
            <person name="Seki M."/>
            <person name="Komiya H."/>
            <person name="Walker B."/>
            <person name="Young S."/>
            <person name="Zeng Q."/>
            <person name="Gargeya S."/>
            <person name="Fitzgerald M."/>
            <person name="Haas B."/>
            <person name="Abouelleil A."/>
            <person name="Allen A.W."/>
            <person name="Alvarado L."/>
            <person name="Arachchi H.M."/>
            <person name="Berlin A.M."/>
            <person name="Chapman S.B."/>
            <person name="Gainer-Dewar J."/>
            <person name="Goldberg J."/>
            <person name="Griggs A."/>
            <person name="Gujja S."/>
            <person name="Hansen M."/>
            <person name="Howarth C."/>
            <person name="Imamovic A."/>
            <person name="Ireland A."/>
            <person name="Larimer J."/>
            <person name="McCowan C."/>
            <person name="Murphy C."/>
            <person name="Pearson M."/>
            <person name="Poon T.W."/>
            <person name="Priest M."/>
            <person name="Roberts A."/>
            <person name="Saif S."/>
            <person name="Shea T."/>
            <person name="Sisk P."/>
            <person name="Sykes S."/>
            <person name="Wortman J."/>
            <person name="Nusbaum C."/>
            <person name="Birren B."/>
        </authorList>
    </citation>
    <scope>NUCLEOTIDE SEQUENCE [LARGE SCALE GENOMIC DNA]</scope>
    <source>
        <strain evidence="3 4">MS-1</strain>
    </source>
</reference>
<dbReference type="PIRSF" id="PIRSF018688">
    <property type="entry name" value="UCP018688"/>
    <property type="match status" value="1"/>
</dbReference>
<gene>
    <name evidence="3" type="ORF">HMPREF1536_04428</name>
</gene>
<dbReference type="SUPFAM" id="SSF55729">
    <property type="entry name" value="Acyl-CoA N-acyltransferases (Nat)"/>
    <property type="match status" value="2"/>
</dbReference>
<dbReference type="Proteomes" id="UP000033035">
    <property type="component" value="Unassembled WGS sequence"/>
</dbReference>
<evidence type="ECO:0000256" key="1">
    <source>
        <dbReference type="SAM" id="MobiDB-lite"/>
    </source>
</evidence>
<keyword evidence="4" id="KW-1185">Reference proteome</keyword>
<dbReference type="InterPro" id="IPR016181">
    <property type="entry name" value="Acyl_CoA_acyltransferase"/>
</dbReference>
<dbReference type="PATRIC" id="fig|1203610.3.peg.4510"/>
<evidence type="ECO:0000259" key="2">
    <source>
        <dbReference type="Pfam" id="PF09924"/>
    </source>
</evidence>
<feature type="domain" description="Phosphatidylglycerol lysyltransferase C-terminal" evidence="2">
    <location>
        <begin position="27"/>
        <end position="290"/>
    </location>
</feature>
<dbReference type="PANTHER" id="PTHR41373">
    <property type="entry name" value="DUF2156 DOMAIN-CONTAINING PROTEIN"/>
    <property type="match status" value="1"/>
</dbReference>